<protein>
    <submittedName>
        <fullName evidence="2">Uncharacterized protein</fullName>
    </submittedName>
</protein>
<feature type="region of interest" description="Disordered" evidence="1">
    <location>
        <begin position="1"/>
        <end position="131"/>
    </location>
</feature>
<feature type="compositionally biased region" description="Polar residues" evidence="1">
    <location>
        <begin position="66"/>
        <end position="90"/>
    </location>
</feature>
<evidence type="ECO:0000313" key="2">
    <source>
        <dbReference type="EMBL" id="MCD7465388.1"/>
    </source>
</evidence>
<comment type="caution">
    <text evidence="2">The sequence shown here is derived from an EMBL/GenBank/DDBJ whole genome shotgun (WGS) entry which is preliminary data.</text>
</comment>
<sequence length="188" mass="20910">MDHMIKDYPLLKKEQRRNSKKQQEVASKAFKKAMKATWGETSDEESEGEDGESNLALMAKSDTDSDSGSSEVSVTTQKEGTLLETDSLNVPSEPRQDLENSGGTNSEKMVSSEEGTGKGTSPDLVPEAQNENPQELILSPWKHQSSLSLDQIITNLNKEIQTRVSMRNFCAHATFLSYIKPNNYHEDL</sequence>
<gene>
    <name evidence="2" type="ORF">HAX54_001208</name>
</gene>
<name>A0ABS8T2R7_DATST</name>
<feature type="compositionally biased region" description="Basic and acidic residues" evidence="1">
    <location>
        <begin position="1"/>
        <end position="23"/>
    </location>
</feature>
<evidence type="ECO:0000256" key="1">
    <source>
        <dbReference type="SAM" id="MobiDB-lite"/>
    </source>
</evidence>
<proteinExistence type="predicted"/>
<reference evidence="2 3" key="1">
    <citation type="journal article" date="2021" name="BMC Genomics">
        <title>Datura genome reveals duplications of psychoactive alkaloid biosynthetic genes and high mutation rate following tissue culture.</title>
        <authorList>
            <person name="Rajewski A."/>
            <person name="Carter-House D."/>
            <person name="Stajich J."/>
            <person name="Litt A."/>
        </authorList>
    </citation>
    <scope>NUCLEOTIDE SEQUENCE [LARGE SCALE GENOMIC DNA]</scope>
    <source>
        <strain evidence="2">AR-01</strain>
    </source>
</reference>
<feature type="compositionally biased region" description="Acidic residues" evidence="1">
    <location>
        <begin position="41"/>
        <end position="52"/>
    </location>
</feature>
<dbReference type="Proteomes" id="UP000823775">
    <property type="component" value="Unassembled WGS sequence"/>
</dbReference>
<evidence type="ECO:0000313" key="3">
    <source>
        <dbReference type="Proteomes" id="UP000823775"/>
    </source>
</evidence>
<accession>A0ABS8T2R7</accession>
<feature type="compositionally biased region" description="Polar residues" evidence="1">
    <location>
        <begin position="99"/>
        <end position="109"/>
    </location>
</feature>
<keyword evidence="3" id="KW-1185">Reference proteome</keyword>
<organism evidence="2 3">
    <name type="scientific">Datura stramonium</name>
    <name type="common">Jimsonweed</name>
    <name type="synonym">Common thornapple</name>
    <dbReference type="NCBI Taxonomy" id="4076"/>
    <lineage>
        <taxon>Eukaryota</taxon>
        <taxon>Viridiplantae</taxon>
        <taxon>Streptophyta</taxon>
        <taxon>Embryophyta</taxon>
        <taxon>Tracheophyta</taxon>
        <taxon>Spermatophyta</taxon>
        <taxon>Magnoliopsida</taxon>
        <taxon>eudicotyledons</taxon>
        <taxon>Gunneridae</taxon>
        <taxon>Pentapetalae</taxon>
        <taxon>asterids</taxon>
        <taxon>lamiids</taxon>
        <taxon>Solanales</taxon>
        <taxon>Solanaceae</taxon>
        <taxon>Solanoideae</taxon>
        <taxon>Datureae</taxon>
        <taxon>Datura</taxon>
    </lineage>
</organism>
<dbReference type="EMBL" id="JACEIK010001043">
    <property type="protein sequence ID" value="MCD7465388.1"/>
    <property type="molecule type" value="Genomic_DNA"/>
</dbReference>